<keyword evidence="3" id="KW-0560">Oxidoreductase</keyword>
<name>A0A5M3YVX7_ASPTE</name>
<dbReference type="SUPFAM" id="SSF51735">
    <property type="entry name" value="NAD(P)-binding Rossmann-fold domains"/>
    <property type="match status" value="1"/>
</dbReference>
<protein>
    <submittedName>
        <fullName evidence="5">Putative short-chain dehydrogenase</fullName>
    </submittedName>
</protein>
<dbReference type="VEuPathDB" id="FungiDB:ATEG_01898"/>
<proteinExistence type="inferred from homology"/>
<reference evidence="5 6" key="1">
    <citation type="submission" date="2020-01" db="EMBL/GenBank/DDBJ databases">
        <title>Aspergillus terreus IFO 6365 whole genome shotgun sequence.</title>
        <authorList>
            <person name="Kanamasa S."/>
            <person name="Takahashi H."/>
        </authorList>
    </citation>
    <scope>NUCLEOTIDE SEQUENCE [LARGE SCALE GENOMIC DNA]</scope>
    <source>
        <strain evidence="5 6">IFO 6365</strain>
    </source>
</reference>
<dbReference type="PRINTS" id="PR00081">
    <property type="entry name" value="GDHRDH"/>
</dbReference>
<evidence type="ECO:0000313" key="6">
    <source>
        <dbReference type="Proteomes" id="UP000452235"/>
    </source>
</evidence>
<dbReference type="PRINTS" id="PR00080">
    <property type="entry name" value="SDRFAMILY"/>
</dbReference>
<dbReference type="AlphaFoldDB" id="A0A5M3YVX7"/>
<dbReference type="PANTHER" id="PTHR24320">
    <property type="entry name" value="RETINOL DEHYDROGENASE"/>
    <property type="match status" value="1"/>
</dbReference>
<evidence type="ECO:0000256" key="1">
    <source>
        <dbReference type="ARBA" id="ARBA00006484"/>
    </source>
</evidence>
<gene>
    <name evidence="5" type="ORF">ATEIFO6365_0006008800</name>
</gene>
<comment type="similarity">
    <text evidence="1 4">Belongs to the short-chain dehydrogenases/reductases (SDR) family.</text>
</comment>
<dbReference type="GO" id="GO:0016491">
    <property type="term" value="F:oxidoreductase activity"/>
    <property type="evidence" value="ECO:0007669"/>
    <property type="project" value="UniProtKB-KW"/>
</dbReference>
<keyword evidence="2" id="KW-0521">NADP</keyword>
<organism evidence="5 6">
    <name type="scientific">Aspergillus terreus</name>
    <dbReference type="NCBI Taxonomy" id="33178"/>
    <lineage>
        <taxon>Eukaryota</taxon>
        <taxon>Fungi</taxon>
        <taxon>Dikarya</taxon>
        <taxon>Ascomycota</taxon>
        <taxon>Pezizomycotina</taxon>
        <taxon>Eurotiomycetes</taxon>
        <taxon>Eurotiomycetidae</taxon>
        <taxon>Eurotiales</taxon>
        <taxon>Aspergillaceae</taxon>
        <taxon>Aspergillus</taxon>
        <taxon>Aspergillus subgen. Circumdati</taxon>
    </lineage>
</organism>
<dbReference type="PANTHER" id="PTHR24320:SF283">
    <property type="entry name" value="RETINOL DEHYDROGENASE 11"/>
    <property type="match status" value="1"/>
</dbReference>
<dbReference type="InterPro" id="IPR002347">
    <property type="entry name" value="SDR_fam"/>
</dbReference>
<dbReference type="InterPro" id="IPR036291">
    <property type="entry name" value="NAD(P)-bd_dom_sf"/>
</dbReference>
<sequence length="325" mass="35089">MAYTAETTATELVSEYSSLIAGKVILTTGASPNTLGGHFVESIAKGSPSVLIIAGRDLTKLQNTANNIAAANPAVQAKLLQVNLESFQSVREAAAVVNGWSDIPAIDVLVNNAGIMACDYAVSPNGHERQFTANHLGPFLFTNLIIEKILASSAPRIVNISSEGHRLSPIRFADYDFDNGNTYNRWYAYGQSKTANMLFAISLAEKLGSRGLLALSLHPGVIFGTSLATHLNFEDDFRELRAVDRAQGNAEGWSDFKAKSVDCGIATHVYAAFDPGLKAHNGAYLVDCHVANPVTDTVKPWATSPVEAERLWDLSERLVGERFTY</sequence>
<comment type="caution">
    <text evidence="5">The sequence shown here is derived from an EMBL/GenBank/DDBJ whole genome shotgun (WGS) entry which is preliminary data.</text>
</comment>
<accession>A0A5M3YVX7</accession>
<dbReference type="Proteomes" id="UP000452235">
    <property type="component" value="Unassembled WGS sequence"/>
</dbReference>
<dbReference type="Pfam" id="PF00106">
    <property type="entry name" value="adh_short"/>
    <property type="match status" value="1"/>
</dbReference>
<evidence type="ECO:0000256" key="3">
    <source>
        <dbReference type="ARBA" id="ARBA00023002"/>
    </source>
</evidence>
<keyword evidence="6" id="KW-1185">Reference proteome</keyword>
<dbReference type="Gene3D" id="3.40.50.720">
    <property type="entry name" value="NAD(P)-binding Rossmann-like Domain"/>
    <property type="match status" value="1"/>
</dbReference>
<dbReference type="EMBL" id="BLJY01000006">
    <property type="protein sequence ID" value="GFF16751.1"/>
    <property type="molecule type" value="Genomic_DNA"/>
</dbReference>
<evidence type="ECO:0000256" key="2">
    <source>
        <dbReference type="ARBA" id="ARBA00022857"/>
    </source>
</evidence>
<evidence type="ECO:0000256" key="4">
    <source>
        <dbReference type="RuleBase" id="RU000363"/>
    </source>
</evidence>
<evidence type="ECO:0000313" key="5">
    <source>
        <dbReference type="EMBL" id="GFF16751.1"/>
    </source>
</evidence>
<dbReference type="OrthoDB" id="191139at2759"/>